<dbReference type="Proteomes" id="UP000177187">
    <property type="component" value="Unassembled WGS sequence"/>
</dbReference>
<accession>A0A1F5F700</accession>
<dbReference type="InterPro" id="IPR020075">
    <property type="entry name" value="Uncharacterised_AF2234"/>
</dbReference>
<dbReference type="AlphaFoldDB" id="A0A1F5F700"/>
<name>A0A1F5F700_9BACT</name>
<dbReference type="STRING" id="1817816.A2Y64_07415"/>
<protein>
    <recommendedName>
        <fullName evidence="3">DUF2769 domain-containing protein</fullName>
    </recommendedName>
</protein>
<organism evidence="1 2">
    <name type="scientific">Candidatus Coatesbacteria bacterium RBG_13_66_14</name>
    <dbReference type="NCBI Taxonomy" id="1817816"/>
    <lineage>
        <taxon>Bacteria</taxon>
        <taxon>Candidatus Coatesiibacteriota</taxon>
    </lineage>
</organism>
<comment type="caution">
    <text evidence="1">The sequence shown here is derived from an EMBL/GenBank/DDBJ whole genome shotgun (WGS) entry which is preliminary data.</text>
</comment>
<evidence type="ECO:0000313" key="1">
    <source>
        <dbReference type="EMBL" id="OGD75433.1"/>
    </source>
</evidence>
<evidence type="ECO:0008006" key="3">
    <source>
        <dbReference type="Google" id="ProtNLM"/>
    </source>
</evidence>
<sequence>MVQEKEGQDQRIVLALCICSSCPSWVECGERGGYCSANVGRSRKIKKERGCICGGCPVAEKLGLVRDYFCTRGSEKKQMGR</sequence>
<dbReference type="Pfam" id="PF10967">
    <property type="entry name" value="DUF2769"/>
    <property type="match status" value="1"/>
</dbReference>
<dbReference type="EMBL" id="MFAF01000072">
    <property type="protein sequence ID" value="OGD75433.1"/>
    <property type="molecule type" value="Genomic_DNA"/>
</dbReference>
<reference evidence="1 2" key="1">
    <citation type="journal article" date="2016" name="Nat. Commun.">
        <title>Thousands of microbial genomes shed light on interconnected biogeochemical processes in an aquifer system.</title>
        <authorList>
            <person name="Anantharaman K."/>
            <person name="Brown C.T."/>
            <person name="Hug L.A."/>
            <person name="Sharon I."/>
            <person name="Castelle C.J."/>
            <person name="Probst A.J."/>
            <person name="Thomas B.C."/>
            <person name="Singh A."/>
            <person name="Wilkins M.J."/>
            <person name="Karaoz U."/>
            <person name="Brodie E.L."/>
            <person name="Williams K.H."/>
            <person name="Hubbard S.S."/>
            <person name="Banfield J.F."/>
        </authorList>
    </citation>
    <scope>NUCLEOTIDE SEQUENCE [LARGE SCALE GENOMIC DNA]</scope>
</reference>
<gene>
    <name evidence="1" type="ORF">A2Y64_07415</name>
</gene>
<proteinExistence type="predicted"/>
<evidence type="ECO:0000313" key="2">
    <source>
        <dbReference type="Proteomes" id="UP000177187"/>
    </source>
</evidence>